<feature type="transmembrane region" description="Helical" evidence="8">
    <location>
        <begin position="536"/>
        <end position="559"/>
    </location>
</feature>
<dbReference type="CDD" id="cd13123">
    <property type="entry name" value="MATE_MurJ_like"/>
    <property type="match status" value="1"/>
</dbReference>
<keyword evidence="10" id="KW-1185">Reference proteome</keyword>
<feature type="transmembrane region" description="Helical" evidence="8">
    <location>
        <begin position="286"/>
        <end position="305"/>
    </location>
</feature>
<keyword evidence="6 8" id="KW-1133">Transmembrane helix</keyword>
<keyword evidence="3 8" id="KW-0812">Transmembrane</keyword>
<evidence type="ECO:0000256" key="8">
    <source>
        <dbReference type="SAM" id="Phobius"/>
    </source>
</evidence>
<dbReference type="InterPro" id="IPR051050">
    <property type="entry name" value="Lipid_II_flippase_MurJ/MviN"/>
</dbReference>
<keyword evidence="2" id="KW-1003">Cell membrane</keyword>
<evidence type="ECO:0000313" key="10">
    <source>
        <dbReference type="Proteomes" id="UP001597018"/>
    </source>
</evidence>
<evidence type="ECO:0000256" key="7">
    <source>
        <dbReference type="ARBA" id="ARBA00023136"/>
    </source>
</evidence>
<dbReference type="RefSeq" id="WP_380758802.1">
    <property type="nucleotide sequence ID" value="NZ_BAABLT010000040.1"/>
</dbReference>
<feature type="transmembrane region" description="Helical" evidence="8">
    <location>
        <begin position="206"/>
        <end position="225"/>
    </location>
</feature>
<organism evidence="9 10">
    <name type="scientific">Saccharopolyspora rosea</name>
    <dbReference type="NCBI Taxonomy" id="524884"/>
    <lineage>
        <taxon>Bacteria</taxon>
        <taxon>Bacillati</taxon>
        <taxon>Actinomycetota</taxon>
        <taxon>Actinomycetes</taxon>
        <taxon>Pseudonocardiales</taxon>
        <taxon>Pseudonocardiaceae</taxon>
        <taxon>Saccharopolyspora</taxon>
    </lineage>
</organism>
<feature type="transmembrane region" description="Helical" evidence="8">
    <location>
        <begin position="462"/>
        <end position="485"/>
    </location>
</feature>
<evidence type="ECO:0000256" key="3">
    <source>
        <dbReference type="ARBA" id="ARBA00022692"/>
    </source>
</evidence>
<feature type="transmembrane region" description="Helical" evidence="8">
    <location>
        <begin position="399"/>
        <end position="417"/>
    </location>
</feature>
<keyword evidence="5" id="KW-0573">Peptidoglycan synthesis</keyword>
<proteinExistence type="predicted"/>
<dbReference type="PRINTS" id="PR01806">
    <property type="entry name" value="VIRFACTRMVIN"/>
</dbReference>
<accession>A0ABW3FV21</accession>
<sequence length="576" mass="60879">MPIRRPQRGWHAAPTEPIPAVVPEAGIDQAAEHATEQTQVIRPVSPGKPSLLKASGSMAIATLASRFTGFLWKLMLAWAVGTGVVNDSFMVANNLPNSIFEFLIGGVLTSVIVPVLVRAQKSDADGGEAYIQRLLSLGAVVLGVGTVLSVVGAGFLVDLYAAGDGKSNPELATAFAFLLLPQIFFYGVSALVSAILQAKEIFSPPAWAPVVNNLVVIATLVVYYLVPGEITLNPLRMTDAHLLTLGIGVTLGVAAQAVIQIPSLLRTGFRFRWRWGWDPRLTEFGGLALWMLAYVGISQIGLMAMSKAGTTAGAWSMYNYVWLLLQLPYGVIGFSVMTAILPRMSSAAADGDDQRVIDDLSLGNRLSTVALLPISGVMTAIGVPLGLALFSIGKSAGDASTLGVALAVSSFGVLPYAITMLQMRVFYAMKDARTPTLIMVVMTVVKIPLSLAAATLGSTQAVLYALVFVNSLSFVIGWLVGEAWLRHRMGPLGSRRFLVTLGKTLVATVVGALLAWLSTQAVDALIPGSAGAGTGWVQLLVGTVVGFVAIFGLMSLLRVAELQPAIGRLTGLLRRR</sequence>
<name>A0ABW3FV21_9PSEU</name>
<dbReference type="Proteomes" id="UP001597018">
    <property type="component" value="Unassembled WGS sequence"/>
</dbReference>
<evidence type="ECO:0000256" key="1">
    <source>
        <dbReference type="ARBA" id="ARBA00004651"/>
    </source>
</evidence>
<keyword evidence="7 8" id="KW-0472">Membrane</keyword>
<dbReference type="Pfam" id="PF03023">
    <property type="entry name" value="MurJ"/>
    <property type="match status" value="1"/>
</dbReference>
<feature type="transmembrane region" description="Helical" evidence="8">
    <location>
        <begin position="497"/>
        <end position="516"/>
    </location>
</feature>
<feature type="transmembrane region" description="Helical" evidence="8">
    <location>
        <begin position="317"/>
        <end position="341"/>
    </location>
</feature>
<feature type="transmembrane region" description="Helical" evidence="8">
    <location>
        <begin position="99"/>
        <end position="117"/>
    </location>
</feature>
<evidence type="ECO:0000256" key="5">
    <source>
        <dbReference type="ARBA" id="ARBA00022984"/>
    </source>
</evidence>
<protein>
    <submittedName>
        <fullName evidence="9">Murein biosynthesis integral membrane protein MurJ</fullName>
    </submittedName>
</protein>
<keyword evidence="4" id="KW-0133">Cell shape</keyword>
<evidence type="ECO:0000256" key="6">
    <source>
        <dbReference type="ARBA" id="ARBA00022989"/>
    </source>
</evidence>
<reference evidence="10" key="1">
    <citation type="journal article" date="2019" name="Int. J. Syst. Evol. Microbiol.">
        <title>The Global Catalogue of Microorganisms (GCM) 10K type strain sequencing project: providing services to taxonomists for standard genome sequencing and annotation.</title>
        <authorList>
            <consortium name="The Broad Institute Genomics Platform"/>
            <consortium name="The Broad Institute Genome Sequencing Center for Infectious Disease"/>
            <person name="Wu L."/>
            <person name="Ma J."/>
        </authorList>
    </citation>
    <scope>NUCLEOTIDE SEQUENCE [LARGE SCALE GENOMIC DNA]</scope>
    <source>
        <strain evidence="10">CCUG 56401</strain>
    </source>
</reference>
<dbReference type="EMBL" id="JBHTIW010000015">
    <property type="protein sequence ID" value="MFD0921728.1"/>
    <property type="molecule type" value="Genomic_DNA"/>
</dbReference>
<feature type="transmembrane region" description="Helical" evidence="8">
    <location>
        <begin position="437"/>
        <end position="456"/>
    </location>
</feature>
<evidence type="ECO:0000313" key="9">
    <source>
        <dbReference type="EMBL" id="MFD0921728.1"/>
    </source>
</evidence>
<feature type="transmembrane region" description="Helical" evidence="8">
    <location>
        <begin position="137"/>
        <end position="162"/>
    </location>
</feature>
<feature type="transmembrane region" description="Helical" evidence="8">
    <location>
        <begin position="58"/>
        <end position="79"/>
    </location>
</feature>
<dbReference type="NCBIfam" id="TIGR01695">
    <property type="entry name" value="murJ_mviN"/>
    <property type="match status" value="1"/>
</dbReference>
<evidence type="ECO:0000256" key="4">
    <source>
        <dbReference type="ARBA" id="ARBA00022960"/>
    </source>
</evidence>
<evidence type="ECO:0000256" key="2">
    <source>
        <dbReference type="ARBA" id="ARBA00022475"/>
    </source>
</evidence>
<comment type="caution">
    <text evidence="9">The sequence shown here is derived from an EMBL/GenBank/DDBJ whole genome shotgun (WGS) entry which is preliminary data.</text>
</comment>
<comment type="subcellular location">
    <subcellularLocation>
        <location evidence="1">Cell membrane</location>
        <topology evidence="1">Multi-pass membrane protein</topology>
    </subcellularLocation>
</comment>
<gene>
    <name evidence="9" type="primary">murJ</name>
    <name evidence="9" type="ORF">ACFQ16_18435</name>
</gene>
<dbReference type="InterPro" id="IPR004268">
    <property type="entry name" value="MurJ"/>
</dbReference>
<dbReference type="PANTHER" id="PTHR47019:SF1">
    <property type="entry name" value="LIPID II FLIPPASE MURJ"/>
    <property type="match status" value="1"/>
</dbReference>
<feature type="transmembrane region" description="Helical" evidence="8">
    <location>
        <begin position="369"/>
        <end position="393"/>
    </location>
</feature>
<feature type="transmembrane region" description="Helical" evidence="8">
    <location>
        <begin position="245"/>
        <end position="265"/>
    </location>
</feature>
<dbReference type="PANTHER" id="PTHR47019">
    <property type="entry name" value="LIPID II FLIPPASE MURJ"/>
    <property type="match status" value="1"/>
</dbReference>
<feature type="transmembrane region" description="Helical" evidence="8">
    <location>
        <begin position="174"/>
        <end position="194"/>
    </location>
</feature>